<keyword evidence="3" id="KW-1185">Reference proteome</keyword>
<dbReference type="Proteomes" id="UP001177140">
    <property type="component" value="Unassembled WGS sequence"/>
</dbReference>
<evidence type="ECO:0000313" key="3">
    <source>
        <dbReference type="Proteomes" id="UP001177140"/>
    </source>
</evidence>
<feature type="signal peptide" evidence="1">
    <location>
        <begin position="1"/>
        <end position="26"/>
    </location>
</feature>
<gene>
    <name evidence="2" type="ORF">MKW94_000355</name>
</gene>
<feature type="chain" id="PRO_5041375312" evidence="1">
    <location>
        <begin position="27"/>
        <end position="109"/>
    </location>
</feature>
<accession>A0AA41RTD2</accession>
<organism evidence="2 3">
    <name type="scientific">Papaver nudicaule</name>
    <name type="common">Iceland poppy</name>
    <dbReference type="NCBI Taxonomy" id="74823"/>
    <lineage>
        <taxon>Eukaryota</taxon>
        <taxon>Viridiplantae</taxon>
        <taxon>Streptophyta</taxon>
        <taxon>Embryophyta</taxon>
        <taxon>Tracheophyta</taxon>
        <taxon>Spermatophyta</taxon>
        <taxon>Magnoliopsida</taxon>
        <taxon>Ranunculales</taxon>
        <taxon>Papaveraceae</taxon>
        <taxon>Papaveroideae</taxon>
        <taxon>Papaver</taxon>
    </lineage>
</organism>
<comment type="caution">
    <text evidence="2">The sequence shown here is derived from an EMBL/GenBank/DDBJ whole genome shotgun (WGS) entry which is preliminary data.</text>
</comment>
<protein>
    <submittedName>
        <fullName evidence="2">Uncharacterized protein</fullName>
    </submittedName>
</protein>
<dbReference type="EMBL" id="JAJJMA010033243">
    <property type="protein sequence ID" value="MCL7024327.1"/>
    <property type="molecule type" value="Genomic_DNA"/>
</dbReference>
<evidence type="ECO:0000313" key="2">
    <source>
        <dbReference type="EMBL" id="MCL7024327.1"/>
    </source>
</evidence>
<sequence>MATKQNLSIIGFFFALIALQQPNVNAQMHICFSMNRPHPQAQWTEGGFTCAGPLQRWRYSPTDDVQGDCMAWCQSFTGVTIFCAQMNVDENQRIYCACYEKCDPNEEWH</sequence>
<name>A0AA41RTD2_PAPNU</name>
<proteinExistence type="predicted"/>
<dbReference type="AlphaFoldDB" id="A0AA41RTD2"/>
<evidence type="ECO:0000256" key="1">
    <source>
        <dbReference type="SAM" id="SignalP"/>
    </source>
</evidence>
<reference evidence="2" key="1">
    <citation type="submission" date="2022-03" db="EMBL/GenBank/DDBJ databases">
        <title>A functionally conserved STORR gene fusion in Papaver species that diverged 16.8 million years ago.</title>
        <authorList>
            <person name="Catania T."/>
        </authorList>
    </citation>
    <scope>NUCLEOTIDE SEQUENCE</scope>
    <source>
        <strain evidence="2">S-191538</strain>
    </source>
</reference>
<keyword evidence="1" id="KW-0732">Signal</keyword>